<comment type="caution">
    <text evidence="1">The sequence shown here is derived from an EMBL/GenBank/DDBJ whole genome shotgun (WGS) entry which is preliminary data.</text>
</comment>
<gene>
    <name evidence="1" type="ORF">ABRQ07_02045</name>
</gene>
<reference evidence="1 2" key="1">
    <citation type="submission" date="2024-06" db="EMBL/GenBank/DDBJ databases">
        <title>Pangenomics to understand the prophage dynamics in the radiating lineages of P. brasiliense.</title>
        <authorList>
            <person name="Pardeshi L.A."/>
            <person name="Van Duivenbode I."/>
            <person name="Jonkheer E.M."/>
            <person name="Pel M.J.C."/>
            <person name="Kupczok A."/>
            <person name="De Ridder D."/>
            <person name="Smit S."/>
            <person name="Van Der Lee T.J."/>
        </authorList>
    </citation>
    <scope>NUCLEOTIDE SEQUENCE [LARGE SCALE GENOMIC DNA]</scope>
    <source>
        <strain evidence="1 2">PD 8607</strain>
    </source>
</reference>
<proteinExistence type="predicted"/>
<accession>A0ABV1P5G7</accession>
<dbReference type="Proteomes" id="UP001463408">
    <property type="component" value="Unassembled WGS sequence"/>
</dbReference>
<protein>
    <submittedName>
        <fullName evidence="1">Uncharacterized protein</fullName>
    </submittedName>
</protein>
<sequence>MSVKNMSRLEKYRASQAERVEAMSRAIDEGRTTVVASGTPSLKIIRCVAAGGLLSERRTAQKFIFGLSGVGRRQRF</sequence>
<keyword evidence="2" id="KW-1185">Reference proteome</keyword>
<dbReference type="RefSeq" id="WP_273854525.1">
    <property type="nucleotide sequence ID" value="NZ_JAQRNC010000001.1"/>
</dbReference>
<evidence type="ECO:0000313" key="1">
    <source>
        <dbReference type="EMBL" id="MEQ9936397.1"/>
    </source>
</evidence>
<organism evidence="1 2">
    <name type="scientific">Pectobacterium polonicum</name>
    <dbReference type="NCBI Taxonomy" id="2485124"/>
    <lineage>
        <taxon>Bacteria</taxon>
        <taxon>Pseudomonadati</taxon>
        <taxon>Pseudomonadota</taxon>
        <taxon>Gammaproteobacteria</taxon>
        <taxon>Enterobacterales</taxon>
        <taxon>Pectobacteriaceae</taxon>
        <taxon>Pectobacterium</taxon>
    </lineage>
</organism>
<name>A0ABV1P5G7_9GAMM</name>
<evidence type="ECO:0000313" key="2">
    <source>
        <dbReference type="Proteomes" id="UP001463408"/>
    </source>
</evidence>
<dbReference type="EMBL" id="JBEHEF010000002">
    <property type="protein sequence ID" value="MEQ9936397.1"/>
    <property type="molecule type" value="Genomic_DNA"/>
</dbReference>